<dbReference type="EMBL" id="JARJCM010000052">
    <property type="protein sequence ID" value="KAJ7035116.1"/>
    <property type="molecule type" value="Genomic_DNA"/>
</dbReference>
<evidence type="ECO:0000313" key="4">
    <source>
        <dbReference type="EMBL" id="KAJ7035116.1"/>
    </source>
</evidence>
<reference evidence="4" key="1">
    <citation type="submission" date="2023-03" db="EMBL/GenBank/DDBJ databases">
        <title>Massive genome expansion in bonnet fungi (Mycena s.s.) driven by repeated elements and novel gene families across ecological guilds.</title>
        <authorList>
            <consortium name="Lawrence Berkeley National Laboratory"/>
            <person name="Harder C.B."/>
            <person name="Miyauchi S."/>
            <person name="Viragh M."/>
            <person name="Kuo A."/>
            <person name="Thoen E."/>
            <person name="Andreopoulos B."/>
            <person name="Lu D."/>
            <person name="Skrede I."/>
            <person name="Drula E."/>
            <person name="Henrissat B."/>
            <person name="Morin E."/>
            <person name="Kohler A."/>
            <person name="Barry K."/>
            <person name="LaButti K."/>
            <person name="Morin E."/>
            <person name="Salamov A."/>
            <person name="Lipzen A."/>
            <person name="Mereny Z."/>
            <person name="Hegedus B."/>
            <person name="Baldrian P."/>
            <person name="Stursova M."/>
            <person name="Weitz H."/>
            <person name="Taylor A."/>
            <person name="Grigoriev I.V."/>
            <person name="Nagy L.G."/>
            <person name="Martin F."/>
            <person name="Kauserud H."/>
        </authorList>
    </citation>
    <scope>NUCLEOTIDE SEQUENCE</scope>
    <source>
        <strain evidence="4">CBHHK200</strain>
    </source>
</reference>
<evidence type="ECO:0000256" key="1">
    <source>
        <dbReference type="ARBA" id="ARBA00022703"/>
    </source>
</evidence>
<gene>
    <name evidence="4" type="ORF">C8F04DRAFT_1233783</name>
</gene>
<dbReference type="GO" id="GO:0004197">
    <property type="term" value="F:cysteine-type endopeptidase activity"/>
    <property type="evidence" value="ECO:0007669"/>
    <property type="project" value="InterPro"/>
</dbReference>
<keyword evidence="5" id="KW-1185">Reference proteome</keyword>
<dbReference type="GO" id="GO:0006915">
    <property type="term" value="P:apoptotic process"/>
    <property type="evidence" value="ECO:0007669"/>
    <property type="project" value="UniProtKB-KW"/>
</dbReference>
<dbReference type="InterPro" id="IPR011600">
    <property type="entry name" value="Pept_C14_caspase"/>
</dbReference>
<evidence type="ECO:0000259" key="3">
    <source>
        <dbReference type="Pfam" id="PF00656"/>
    </source>
</evidence>
<sequence length="660" mass="72518">MYPPIFALVIGINKYRSDTIMDVCGCVEDAQSVGDMLLQLSGGTAQIRFLVDEAATQAGITSAFETHLTNNDRIRREDPILVYFAGQGRRLEFGFERQVDILLPHDCDETNLGISDFALHTLLCNLAQRKGSNIMLILDTSFSNLVPRGTTGHRSNISPSSPLDAYLSWHTKSGGKYPGFYAFCSPFYVLFAACSENQLAYASSDGGIFTRALVAEIQKNPKQTYRALCSAVQFETQNPICTGRHIDKPLFVTGPSARIPKLRVFVASSIIQLKMDEQDDFLLVTWKWRANAALSRDTDGNMVVERLDGLIATHSGRRVLTAAQDSHSIALVLNKIARFNYYLHLQRSRSSRWRQIVNLVSGGLPSETSLELYHLTWDESLMVEIDRERGNLLKNGVAHLDHASTGPEAMFGLNIINSSNRELYPGLLYLQPSNYSITPINWELREGGVSLPPNISPSLPPGTSFVVGMDSNIPLRFTSSQGAEAGIFKLLMFTSATDISYIRQASALDTVQGPSEPSYLVSSSALWDSSLAVVSIGQLAAPTSASWKNPICRALFYPVRNSDPVVYNRLKSAHLIIDGTSTVAGSFAEHASASARAPHNRWNEDCFDSQCASKCRMLSLSPPAGCASVVDFGMKNAAPIKREARRKAVVMLAVGDRRFI</sequence>
<accession>A0AAD6SW30</accession>
<dbReference type="GO" id="GO:0006508">
    <property type="term" value="P:proteolysis"/>
    <property type="evidence" value="ECO:0007669"/>
    <property type="project" value="InterPro"/>
</dbReference>
<dbReference type="AlphaFoldDB" id="A0AAD6SW30"/>
<feature type="domain" description="Peptidase C14 caspase" evidence="3">
    <location>
        <begin position="6"/>
        <end position="240"/>
    </location>
</feature>
<proteinExistence type="predicted"/>
<organism evidence="4 5">
    <name type="scientific">Mycena alexandri</name>
    <dbReference type="NCBI Taxonomy" id="1745969"/>
    <lineage>
        <taxon>Eukaryota</taxon>
        <taxon>Fungi</taxon>
        <taxon>Dikarya</taxon>
        <taxon>Basidiomycota</taxon>
        <taxon>Agaricomycotina</taxon>
        <taxon>Agaricomycetes</taxon>
        <taxon>Agaricomycetidae</taxon>
        <taxon>Agaricales</taxon>
        <taxon>Marasmiineae</taxon>
        <taxon>Mycenaceae</taxon>
        <taxon>Mycena</taxon>
    </lineage>
</organism>
<keyword evidence="2" id="KW-0378">Hydrolase</keyword>
<dbReference type="Pfam" id="PF00656">
    <property type="entry name" value="Peptidase_C14"/>
    <property type="match status" value="1"/>
</dbReference>
<keyword evidence="2" id="KW-0645">Protease</keyword>
<comment type="caution">
    <text evidence="4">The sequence shown here is derived from an EMBL/GenBank/DDBJ whole genome shotgun (WGS) entry which is preliminary data.</text>
</comment>
<evidence type="ECO:0000256" key="2">
    <source>
        <dbReference type="ARBA" id="ARBA00022807"/>
    </source>
</evidence>
<name>A0AAD6SW30_9AGAR</name>
<dbReference type="SUPFAM" id="SSF52129">
    <property type="entry name" value="Caspase-like"/>
    <property type="match status" value="1"/>
</dbReference>
<keyword evidence="1" id="KW-0053">Apoptosis</keyword>
<dbReference type="Gene3D" id="3.40.50.1460">
    <property type="match status" value="1"/>
</dbReference>
<evidence type="ECO:0000313" key="5">
    <source>
        <dbReference type="Proteomes" id="UP001218188"/>
    </source>
</evidence>
<dbReference type="InterPro" id="IPR029030">
    <property type="entry name" value="Caspase-like_dom_sf"/>
</dbReference>
<keyword evidence="2" id="KW-0788">Thiol protease</keyword>
<dbReference type="Proteomes" id="UP001218188">
    <property type="component" value="Unassembled WGS sequence"/>
</dbReference>
<protein>
    <recommendedName>
        <fullName evidence="3">Peptidase C14 caspase domain-containing protein</fullName>
    </recommendedName>
</protein>